<evidence type="ECO:0000256" key="3">
    <source>
        <dbReference type="ARBA" id="ARBA00023242"/>
    </source>
</evidence>
<dbReference type="InterPro" id="IPR030456">
    <property type="entry name" value="TF_fork_head_CS_2"/>
</dbReference>
<dbReference type="PRINTS" id="PR00053">
    <property type="entry name" value="FORKHEAD"/>
</dbReference>
<dbReference type="InterPro" id="IPR018122">
    <property type="entry name" value="TF_fork_head_CS_1"/>
</dbReference>
<dbReference type="GO" id="GO:0000978">
    <property type="term" value="F:RNA polymerase II cis-regulatory region sequence-specific DNA binding"/>
    <property type="evidence" value="ECO:0007669"/>
    <property type="project" value="TreeGrafter"/>
</dbReference>
<dbReference type="FunFam" id="1.10.10.10:FF:000042">
    <property type="entry name" value="hepatocyte nuclear factor 3-beta"/>
    <property type="match status" value="1"/>
</dbReference>
<feature type="region of interest" description="Disordered" evidence="5">
    <location>
        <begin position="243"/>
        <end position="263"/>
    </location>
</feature>
<evidence type="ECO:0000256" key="1">
    <source>
        <dbReference type="ARBA" id="ARBA00004123"/>
    </source>
</evidence>
<dbReference type="PROSITE" id="PS00657">
    <property type="entry name" value="FORK_HEAD_1"/>
    <property type="match status" value="1"/>
</dbReference>
<dbReference type="AlphaFoldDB" id="A0A9Q1H249"/>
<dbReference type="SMART" id="SM00339">
    <property type="entry name" value="FH"/>
    <property type="match status" value="1"/>
</dbReference>
<dbReference type="GO" id="GO:0009653">
    <property type="term" value="P:anatomical structure morphogenesis"/>
    <property type="evidence" value="ECO:0007669"/>
    <property type="project" value="TreeGrafter"/>
</dbReference>
<reference evidence="7" key="1">
    <citation type="submission" date="2021-10" db="EMBL/GenBank/DDBJ databases">
        <title>Tropical sea cucumber genome reveals ecological adaptation and Cuvierian tubules defense mechanism.</title>
        <authorList>
            <person name="Chen T."/>
        </authorList>
    </citation>
    <scope>NUCLEOTIDE SEQUENCE</scope>
    <source>
        <strain evidence="7">Nanhai2018</strain>
        <tissue evidence="7">Muscle</tissue>
    </source>
</reference>
<dbReference type="Pfam" id="PF00250">
    <property type="entry name" value="Forkhead"/>
    <property type="match status" value="1"/>
</dbReference>
<dbReference type="InterPro" id="IPR050211">
    <property type="entry name" value="FOX_domain-containing"/>
</dbReference>
<evidence type="ECO:0000256" key="2">
    <source>
        <dbReference type="ARBA" id="ARBA00023125"/>
    </source>
</evidence>
<dbReference type="InterPro" id="IPR036390">
    <property type="entry name" value="WH_DNA-bd_sf"/>
</dbReference>
<dbReference type="InterPro" id="IPR001766">
    <property type="entry name" value="Fork_head_dom"/>
</dbReference>
<organism evidence="7 8">
    <name type="scientific">Holothuria leucospilota</name>
    <name type="common">Black long sea cucumber</name>
    <name type="synonym">Mertensiothuria leucospilota</name>
    <dbReference type="NCBI Taxonomy" id="206669"/>
    <lineage>
        <taxon>Eukaryota</taxon>
        <taxon>Metazoa</taxon>
        <taxon>Echinodermata</taxon>
        <taxon>Eleutherozoa</taxon>
        <taxon>Echinozoa</taxon>
        <taxon>Holothuroidea</taxon>
        <taxon>Aspidochirotacea</taxon>
        <taxon>Aspidochirotida</taxon>
        <taxon>Holothuriidae</taxon>
        <taxon>Holothuria</taxon>
    </lineage>
</organism>
<dbReference type="InterPro" id="IPR036388">
    <property type="entry name" value="WH-like_DNA-bd_sf"/>
</dbReference>
<dbReference type="PROSITE" id="PS50039">
    <property type="entry name" value="FORK_HEAD_3"/>
    <property type="match status" value="1"/>
</dbReference>
<dbReference type="SUPFAM" id="SSF46785">
    <property type="entry name" value="Winged helix' DNA-binding domain"/>
    <property type="match status" value="1"/>
</dbReference>
<dbReference type="GO" id="GO:0000981">
    <property type="term" value="F:DNA-binding transcription factor activity, RNA polymerase II-specific"/>
    <property type="evidence" value="ECO:0007669"/>
    <property type="project" value="TreeGrafter"/>
</dbReference>
<name>A0A9Q1H249_HOLLE</name>
<dbReference type="EMBL" id="JAIZAY010000014">
    <property type="protein sequence ID" value="KAJ8029341.1"/>
    <property type="molecule type" value="Genomic_DNA"/>
</dbReference>
<feature type="domain" description="Fork-head" evidence="6">
    <location>
        <begin position="79"/>
        <end position="173"/>
    </location>
</feature>
<evidence type="ECO:0000256" key="5">
    <source>
        <dbReference type="SAM" id="MobiDB-lite"/>
    </source>
</evidence>
<evidence type="ECO:0000259" key="6">
    <source>
        <dbReference type="PROSITE" id="PS50039"/>
    </source>
</evidence>
<gene>
    <name evidence="7" type="ORF">HOLleu_28712</name>
</gene>
<dbReference type="Proteomes" id="UP001152320">
    <property type="component" value="Chromosome 14"/>
</dbReference>
<dbReference type="GO" id="GO:0005634">
    <property type="term" value="C:nucleus"/>
    <property type="evidence" value="ECO:0007669"/>
    <property type="project" value="UniProtKB-SubCell"/>
</dbReference>
<protein>
    <submittedName>
        <fullName evidence="7">Forkhead box protein B1</fullName>
    </submittedName>
</protein>
<dbReference type="GO" id="GO:0030154">
    <property type="term" value="P:cell differentiation"/>
    <property type="evidence" value="ECO:0007669"/>
    <property type="project" value="TreeGrafter"/>
</dbReference>
<dbReference type="OrthoDB" id="5954824at2759"/>
<feature type="DNA-binding region" description="Fork-head" evidence="4">
    <location>
        <begin position="79"/>
        <end position="173"/>
    </location>
</feature>
<keyword evidence="3 4" id="KW-0539">Nucleus</keyword>
<dbReference type="PANTHER" id="PTHR11829:SF387">
    <property type="entry name" value="FORK-HEAD DOMAIN-CONTAINING PROTEIN"/>
    <property type="match status" value="1"/>
</dbReference>
<accession>A0A9Q1H249</accession>
<dbReference type="Gene3D" id="1.10.10.10">
    <property type="entry name" value="Winged helix-like DNA-binding domain superfamily/Winged helix DNA-binding domain"/>
    <property type="match status" value="1"/>
</dbReference>
<keyword evidence="2 4" id="KW-0238">DNA-binding</keyword>
<dbReference type="PROSITE" id="PS00658">
    <property type="entry name" value="FORK_HEAD_2"/>
    <property type="match status" value="1"/>
</dbReference>
<evidence type="ECO:0000256" key="4">
    <source>
        <dbReference type="PROSITE-ProRule" id="PRU00089"/>
    </source>
</evidence>
<comment type="caution">
    <text evidence="7">The sequence shown here is derived from an EMBL/GenBank/DDBJ whole genome shotgun (WGS) entry which is preliminary data.</text>
</comment>
<evidence type="ECO:0000313" key="7">
    <source>
        <dbReference type="EMBL" id="KAJ8029341.1"/>
    </source>
</evidence>
<dbReference type="PANTHER" id="PTHR11829">
    <property type="entry name" value="FORKHEAD BOX PROTEIN"/>
    <property type="match status" value="1"/>
</dbReference>
<sequence>MTFANNIHEDTCTSPAMEHNDKSTVEDFTAGFRRVEDHGSFEAVSGGIDEEDEMELRRSSFQLETDKDLTQKRRFADVKPPYSYIALITMAIENSKDGMLTLNEVYQFIMDKFPYFRDNQQRWQNSIRHNLSLNDCFIKIPRAPGRPGKGNYWALHPACGDMFSNGSFLRRAKRFKLQRRKNEPAQIQHVNSFNHFNLYSHQPYPTPIIPPSYMPTFTSLPSRPYAVDAEFWTRRSSYSSPHSYGPSSLFSPPPSRHHISHLSNVPSGAYQSPFYPRIPTGSPHSPPFFHTTSRRAVFS</sequence>
<proteinExistence type="predicted"/>
<evidence type="ECO:0000313" key="8">
    <source>
        <dbReference type="Proteomes" id="UP001152320"/>
    </source>
</evidence>
<keyword evidence="8" id="KW-1185">Reference proteome</keyword>
<comment type="subcellular location">
    <subcellularLocation>
        <location evidence="1 4">Nucleus</location>
    </subcellularLocation>
</comment>